<keyword evidence="2" id="KW-1185">Reference proteome</keyword>
<reference evidence="1 2" key="1">
    <citation type="submission" date="2019-04" db="EMBL/GenBank/DDBJ databases">
        <title>Draft genome sequence of Gemmobacter aestuarii sp. nov.</title>
        <authorList>
            <person name="Hameed A."/>
            <person name="Lin S.-Y."/>
            <person name="Shahina M."/>
            <person name="Lai W.-A."/>
            <person name="Young C.-C."/>
        </authorList>
    </citation>
    <scope>NUCLEOTIDE SEQUENCE [LARGE SCALE GENOMIC DNA]</scope>
    <source>
        <strain evidence="1 2">CC-PW-75</strain>
    </source>
</reference>
<organism evidence="1 2">
    <name type="scientific">Aliigemmobacter aestuarii</name>
    <dbReference type="NCBI Taxonomy" id="1445661"/>
    <lineage>
        <taxon>Bacteria</taxon>
        <taxon>Pseudomonadati</taxon>
        <taxon>Pseudomonadota</taxon>
        <taxon>Alphaproteobacteria</taxon>
        <taxon>Rhodobacterales</taxon>
        <taxon>Paracoccaceae</taxon>
        <taxon>Aliigemmobacter</taxon>
    </lineage>
</organism>
<proteinExistence type="predicted"/>
<accession>A0A4S3MMA9</accession>
<name>A0A4S3MMA9_9RHOB</name>
<dbReference type="RefSeq" id="WP_136394969.1">
    <property type="nucleotide sequence ID" value="NZ_SSND01000003.1"/>
</dbReference>
<dbReference type="AlphaFoldDB" id="A0A4S3MMA9"/>
<evidence type="ECO:0000313" key="1">
    <source>
        <dbReference type="EMBL" id="THD82942.1"/>
    </source>
</evidence>
<evidence type="ECO:0000313" key="2">
    <source>
        <dbReference type="Proteomes" id="UP000309450"/>
    </source>
</evidence>
<dbReference type="EMBL" id="SSND01000003">
    <property type="protein sequence ID" value="THD82942.1"/>
    <property type="molecule type" value="Genomic_DNA"/>
</dbReference>
<sequence length="82" mass="9227">MNIALKDQYALGVADLEGPQGGFVLRRIVRQSRLPGKTGAAPWGILPDTVLRFRQRATGRVHSRPPSRWWVFIASLAVRSFR</sequence>
<gene>
    <name evidence="1" type="ORF">E7811_12395</name>
</gene>
<protein>
    <submittedName>
        <fullName evidence="1">Uncharacterized protein</fullName>
    </submittedName>
</protein>
<comment type="caution">
    <text evidence="1">The sequence shown here is derived from an EMBL/GenBank/DDBJ whole genome shotgun (WGS) entry which is preliminary data.</text>
</comment>
<dbReference type="Proteomes" id="UP000309450">
    <property type="component" value="Unassembled WGS sequence"/>
</dbReference>